<dbReference type="PANTHER" id="PTHR43792:SF8">
    <property type="entry name" value="[RIBOSOMAL PROTEIN US5]-ALANINE N-ACETYLTRANSFERASE"/>
    <property type="match status" value="1"/>
</dbReference>
<dbReference type="InterPro" id="IPR051531">
    <property type="entry name" value="N-acetyltransferase"/>
</dbReference>
<dbReference type="SUPFAM" id="SSF55729">
    <property type="entry name" value="Acyl-CoA N-acyltransferases (Nat)"/>
    <property type="match status" value="1"/>
</dbReference>
<reference evidence="5" key="1">
    <citation type="submission" date="2018-06" db="EMBL/GenBank/DDBJ databases">
        <authorList>
            <person name="Zhirakovskaya E."/>
        </authorList>
    </citation>
    <scope>NUCLEOTIDE SEQUENCE</scope>
</reference>
<dbReference type="GO" id="GO:0005737">
    <property type="term" value="C:cytoplasm"/>
    <property type="evidence" value="ECO:0007669"/>
    <property type="project" value="TreeGrafter"/>
</dbReference>
<keyword evidence="1 5" id="KW-0808">Transferase</keyword>
<evidence type="ECO:0000256" key="3">
    <source>
        <dbReference type="ARBA" id="ARBA00038502"/>
    </source>
</evidence>
<feature type="domain" description="N-acetyltransferase" evidence="4">
    <location>
        <begin position="19"/>
        <end position="150"/>
    </location>
</feature>
<accession>A0A3B1B9M3</accession>
<dbReference type="InterPro" id="IPR016181">
    <property type="entry name" value="Acyl_CoA_acyltransferase"/>
</dbReference>
<evidence type="ECO:0000256" key="2">
    <source>
        <dbReference type="ARBA" id="ARBA00023315"/>
    </source>
</evidence>
<dbReference type="PANTHER" id="PTHR43792">
    <property type="entry name" value="GNAT FAMILY, PUTATIVE (AFU_ORTHOLOGUE AFUA_3G00765)-RELATED-RELATED"/>
    <property type="match status" value="1"/>
</dbReference>
<dbReference type="AlphaFoldDB" id="A0A3B1B9M3"/>
<gene>
    <name evidence="5" type="ORF">MNBD_ALPHA03-1191</name>
</gene>
<evidence type="ECO:0000313" key="5">
    <source>
        <dbReference type="EMBL" id="VAX03005.1"/>
    </source>
</evidence>
<name>A0A3B1B9M3_9ZZZZ</name>
<feature type="non-terminal residue" evidence="5">
    <location>
        <position position="150"/>
    </location>
</feature>
<evidence type="ECO:0000256" key="1">
    <source>
        <dbReference type="ARBA" id="ARBA00022679"/>
    </source>
</evidence>
<dbReference type="EMBL" id="UOFW01000032">
    <property type="protein sequence ID" value="VAX03005.1"/>
    <property type="molecule type" value="Genomic_DNA"/>
</dbReference>
<dbReference type="InterPro" id="IPR000182">
    <property type="entry name" value="GNAT_dom"/>
</dbReference>
<keyword evidence="2" id="KW-0012">Acyltransferase</keyword>
<organism evidence="5">
    <name type="scientific">hydrothermal vent metagenome</name>
    <dbReference type="NCBI Taxonomy" id="652676"/>
    <lineage>
        <taxon>unclassified sequences</taxon>
        <taxon>metagenomes</taxon>
        <taxon>ecological metagenomes</taxon>
    </lineage>
</organism>
<proteinExistence type="inferred from homology"/>
<protein>
    <submittedName>
        <fullName evidence="5">Ribosomal-protein-S5p-alanine acetyltransferase</fullName>
    </submittedName>
</protein>
<evidence type="ECO:0000259" key="4">
    <source>
        <dbReference type="PROSITE" id="PS51186"/>
    </source>
</evidence>
<comment type="similarity">
    <text evidence="3">Belongs to the acetyltransferase family. RimJ subfamily.</text>
</comment>
<dbReference type="GO" id="GO:0008999">
    <property type="term" value="F:protein-N-terminal-alanine acetyltransferase activity"/>
    <property type="evidence" value="ECO:0007669"/>
    <property type="project" value="TreeGrafter"/>
</dbReference>
<dbReference type="PROSITE" id="PS51186">
    <property type="entry name" value="GNAT"/>
    <property type="match status" value="1"/>
</dbReference>
<dbReference type="Gene3D" id="3.40.630.30">
    <property type="match status" value="1"/>
</dbReference>
<dbReference type="Pfam" id="PF13302">
    <property type="entry name" value="Acetyltransf_3"/>
    <property type="match status" value="1"/>
</dbReference>
<sequence length="150" mass="17337">MINIISPRVPLRVGKKCYIEAPSRKKMAAYKEFLDRNEDYHRPWVYHSFKQEYYEYYLKRIKNGVLQGCFVMDKQTDNLVGIININNILLGPMRMASLGYYGDEAYAGKGYMAEGMTLAIKYAFENLGLHRLEANIQPGNIASIRLVQKT</sequence>